<feature type="region of interest" description="Disordered" evidence="1">
    <location>
        <begin position="1"/>
        <end position="48"/>
    </location>
</feature>
<feature type="compositionally biased region" description="Pro residues" evidence="1">
    <location>
        <begin position="26"/>
        <end position="38"/>
    </location>
</feature>
<keyword evidence="3" id="KW-1185">Reference proteome</keyword>
<reference evidence="2 3" key="1">
    <citation type="submission" date="2024-04" db="EMBL/GenBank/DDBJ databases">
        <authorList>
            <person name="Fracassetti M."/>
        </authorList>
    </citation>
    <scope>NUCLEOTIDE SEQUENCE [LARGE SCALE GENOMIC DNA]</scope>
</reference>
<organism evidence="2 3">
    <name type="scientific">Linum trigynum</name>
    <dbReference type="NCBI Taxonomy" id="586398"/>
    <lineage>
        <taxon>Eukaryota</taxon>
        <taxon>Viridiplantae</taxon>
        <taxon>Streptophyta</taxon>
        <taxon>Embryophyta</taxon>
        <taxon>Tracheophyta</taxon>
        <taxon>Spermatophyta</taxon>
        <taxon>Magnoliopsida</taxon>
        <taxon>eudicotyledons</taxon>
        <taxon>Gunneridae</taxon>
        <taxon>Pentapetalae</taxon>
        <taxon>rosids</taxon>
        <taxon>fabids</taxon>
        <taxon>Malpighiales</taxon>
        <taxon>Linaceae</taxon>
        <taxon>Linum</taxon>
    </lineage>
</organism>
<gene>
    <name evidence="2" type="ORF">LTRI10_LOCUS6917</name>
</gene>
<dbReference type="AlphaFoldDB" id="A0AAV2CV32"/>
<name>A0AAV2CV32_9ROSI</name>
<sequence>MHPVPGDGRRPLAGVGWGPTPASGRGPPPASGRGPPPASGRAKNSRKSVGLTCFAGPTMGYGCRPVPGELC</sequence>
<accession>A0AAV2CV32</accession>
<protein>
    <submittedName>
        <fullName evidence="2">Uncharacterized protein</fullName>
    </submittedName>
</protein>
<dbReference type="Proteomes" id="UP001497516">
    <property type="component" value="Chromosome 10"/>
</dbReference>
<dbReference type="EMBL" id="OZ034814">
    <property type="protein sequence ID" value="CAL1359431.1"/>
    <property type="molecule type" value="Genomic_DNA"/>
</dbReference>
<evidence type="ECO:0000313" key="3">
    <source>
        <dbReference type="Proteomes" id="UP001497516"/>
    </source>
</evidence>
<evidence type="ECO:0000313" key="2">
    <source>
        <dbReference type="EMBL" id="CAL1359431.1"/>
    </source>
</evidence>
<evidence type="ECO:0000256" key="1">
    <source>
        <dbReference type="SAM" id="MobiDB-lite"/>
    </source>
</evidence>
<proteinExistence type="predicted"/>